<reference evidence="3" key="1">
    <citation type="journal article" date="2019" name="Int. J. Syst. Evol. Microbiol.">
        <title>The Global Catalogue of Microorganisms (GCM) 10K type strain sequencing project: providing services to taxonomists for standard genome sequencing and annotation.</title>
        <authorList>
            <consortium name="The Broad Institute Genomics Platform"/>
            <consortium name="The Broad Institute Genome Sequencing Center for Infectious Disease"/>
            <person name="Wu L."/>
            <person name="Ma J."/>
        </authorList>
    </citation>
    <scope>NUCLEOTIDE SEQUENCE [LARGE SCALE GENOMIC DNA]</scope>
    <source>
        <strain evidence="3">JCM 3325</strain>
    </source>
</reference>
<gene>
    <name evidence="2" type="ORF">GCM10010191_36760</name>
</gene>
<dbReference type="Proteomes" id="UP001501231">
    <property type="component" value="Unassembled WGS sequence"/>
</dbReference>
<evidence type="ECO:0000256" key="1">
    <source>
        <dbReference type="SAM" id="MobiDB-lite"/>
    </source>
</evidence>
<sequence length="118" mass="11357">MPALGSFGVTMTARADTTVSAVPVDAGGCCPVEGREVDGLDESGAAGACDPGAGVEPGRPGSVDADGTGVGVGPGVAWATPETATAEIHVAANAAPHTSTLRTPGPFLAEPGAHIIEP</sequence>
<accession>A0ABP5WBI2</accession>
<dbReference type="EMBL" id="BAAARW010000012">
    <property type="protein sequence ID" value="GAA2421761.1"/>
    <property type="molecule type" value="Genomic_DNA"/>
</dbReference>
<feature type="region of interest" description="Disordered" evidence="1">
    <location>
        <begin position="95"/>
        <end position="118"/>
    </location>
</feature>
<keyword evidence="3" id="KW-1185">Reference proteome</keyword>
<feature type="region of interest" description="Disordered" evidence="1">
    <location>
        <begin position="41"/>
        <end position="75"/>
    </location>
</feature>
<comment type="caution">
    <text evidence="2">The sequence shown here is derived from an EMBL/GenBank/DDBJ whole genome shotgun (WGS) entry which is preliminary data.</text>
</comment>
<protein>
    <submittedName>
        <fullName evidence="2">Uncharacterized protein</fullName>
    </submittedName>
</protein>
<evidence type="ECO:0000313" key="3">
    <source>
        <dbReference type="Proteomes" id="UP001501231"/>
    </source>
</evidence>
<organism evidence="2 3">
    <name type="scientific">Actinomadura vinacea</name>
    <dbReference type="NCBI Taxonomy" id="115336"/>
    <lineage>
        <taxon>Bacteria</taxon>
        <taxon>Bacillati</taxon>
        <taxon>Actinomycetota</taxon>
        <taxon>Actinomycetes</taxon>
        <taxon>Streptosporangiales</taxon>
        <taxon>Thermomonosporaceae</taxon>
        <taxon>Actinomadura</taxon>
    </lineage>
</organism>
<name>A0ABP5WBI2_9ACTN</name>
<proteinExistence type="predicted"/>
<evidence type="ECO:0000313" key="2">
    <source>
        <dbReference type="EMBL" id="GAA2421761.1"/>
    </source>
</evidence>